<dbReference type="Pfam" id="PF03928">
    <property type="entry name" value="HbpS-like"/>
    <property type="match status" value="1"/>
</dbReference>
<dbReference type="Proteomes" id="UP001610335">
    <property type="component" value="Unassembled WGS sequence"/>
</dbReference>
<dbReference type="InterPro" id="IPR005624">
    <property type="entry name" value="PduO/GlcC-like"/>
</dbReference>
<dbReference type="SUPFAM" id="SSF143744">
    <property type="entry name" value="GlcG-like"/>
    <property type="match status" value="1"/>
</dbReference>
<protein>
    <recommendedName>
        <fullName evidence="3">DUF967 domain protein</fullName>
    </recommendedName>
</protein>
<dbReference type="PANTHER" id="PTHR28255">
    <property type="match status" value="1"/>
</dbReference>
<dbReference type="PANTHER" id="PTHR28255:SF1">
    <property type="entry name" value="UPF0303 PROTEIN YBR137W"/>
    <property type="match status" value="1"/>
</dbReference>
<reference evidence="1 2" key="1">
    <citation type="submission" date="2024-07" db="EMBL/GenBank/DDBJ databases">
        <title>Section-level genome sequencing and comparative genomics of Aspergillus sections Usti and Cavernicolus.</title>
        <authorList>
            <consortium name="Lawrence Berkeley National Laboratory"/>
            <person name="Nybo J.L."/>
            <person name="Vesth T.C."/>
            <person name="Theobald S."/>
            <person name="Frisvad J.C."/>
            <person name="Larsen T.O."/>
            <person name="Kjaerboelling I."/>
            <person name="Rothschild-Mancinelli K."/>
            <person name="Lyhne E.K."/>
            <person name="Kogle M.E."/>
            <person name="Barry K."/>
            <person name="Clum A."/>
            <person name="Na H."/>
            <person name="Ledsgaard L."/>
            <person name="Lin J."/>
            <person name="Lipzen A."/>
            <person name="Kuo A."/>
            <person name="Riley R."/>
            <person name="Mondo S."/>
            <person name="LaButti K."/>
            <person name="Haridas S."/>
            <person name="Pangalinan J."/>
            <person name="Salamov A.A."/>
            <person name="Simmons B.A."/>
            <person name="Magnuson J.K."/>
            <person name="Chen J."/>
            <person name="Drula E."/>
            <person name="Henrissat B."/>
            <person name="Wiebenga A."/>
            <person name="Lubbers R.J."/>
            <person name="Gomes A.C."/>
            <person name="Makela M.R."/>
            <person name="Stajich J."/>
            <person name="Grigoriev I.V."/>
            <person name="Mortensen U.H."/>
            <person name="De vries R.P."/>
            <person name="Baker S.E."/>
            <person name="Andersen M.R."/>
        </authorList>
    </citation>
    <scope>NUCLEOTIDE SEQUENCE [LARGE SCALE GENOMIC DNA]</scope>
    <source>
        <strain evidence="1 2">CBS 600.67</strain>
    </source>
</reference>
<dbReference type="EMBL" id="JBFXLS010000016">
    <property type="protein sequence ID" value="KAL2829407.1"/>
    <property type="molecule type" value="Genomic_DNA"/>
</dbReference>
<dbReference type="InterPro" id="IPR038084">
    <property type="entry name" value="PduO/GlcC-like_sf"/>
</dbReference>
<dbReference type="Gene3D" id="3.30.450.150">
    <property type="entry name" value="Haem-degrading domain"/>
    <property type="match status" value="1"/>
</dbReference>
<name>A0ABR4IR80_9EURO</name>
<accession>A0ABR4IR80</accession>
<evidence type="ECO:0000313" key="1">
    <source>
        <dbReference type="EMBL" id="KAL2829407.1"/>
    </source>
</evidence>
<dbReference type="InterPro" id="IPR010371">
    <property type="entry name" value="YBR137W-like"/>
</dbReference>
<organism evidence="1 2">
    <name type="scientific">Aspergillus cavernicola</name>
    <dbReference type="NCBI Taxonomy" id="176166"/>
    <lineage>
        <taxon>Eukaryota</taxon>
        <taxon>Fungi</taxon>
        <taxon>Dikarya</taxon>
        <taxon>Ascomycota</taxon>
        <taxon>Pezizomycotina</taxon>
        <taxon>Eurotiomycetes</taxon>
        <taxon>Eurotiomycetidae</taxon>
        <taxon>Eurotiales</taxon>
        <taxon>Aspergillaceae</taxon>
        <taxon>Aspergillus</taxon>
        <taxon>Aspergillus subgen. Nidulantes</taxon>
    </lineage>
</organism>
<keyword evidence="2" id="KW-1185">Reference proteome</keyword>
<proteinExistence type="predicted"/>
<evidence type="ECO:0000313" key="2">
    <source>
        <dbReference type="Proteomes" id="UP001610335"/>
    </source>
</evidence>
<sequence length="198" mass="21902">MHSQTALRRRDWTAGHGLQKVLAAQQEAGQPPKPIAHPPTEAALVKQSCDSFTFESFAEEDAWELGHLLYARLLPLAPEQSTLISITLASSGQVLFQTVCGPGTVKDNEDWVARKRNTVLRWAGSTWYWHCVWGGDEDKFRKIFSMSVEESSKYAIHGGGVPIRVRGVAGIVAVVCVSGLQQEEDHGVIVEVINDNWH</sequence>
<evidence type="ECO:0008006" key="3">
    <source>
        <dbReference type="Google" id="ProtNLM"/>
    </source>
</evidence>
<gene>
    <name evidence="1" type="ORF">BDW59DRAFT_158995</name>
</gene>
<comment type="caution">
    <text evidence="1">The sequence shown here is derived from an EMBL/GenBank/DDBJ whole genome shotgun (WGS) entry which is preliminary data.</text>
</comment>